<reference evidence="5" key="1">
    <citation type="submission" date="2024-05" db="EMBL/GenBank/DDBJ databases">
        <authorList>
            <person name="Yang L."/>
            <person name="Pan L."/>
        </authorList>
    </citation>
    <scope>NUCLEOTIDE SEQUENCE</scope>
    <source>
        <strain evidence="5">FCG-7</strain>
    </source>
</reference>
<proteinExistence type="predicted"/>
<dbReference type="GO" id="GO:0000976">
    <property type="term" value="F:transcription cis-regulatory region binding"/>
    <property type="evidence" value="ECO:0007669"/>
    <property type="project" value="TreeGrafter"/>
</dbReference>
<evidence type="ECO:0000256" key="2">
    <source>
        <dbReference type="ARBA" id="ARBA00023125"/>
    </source>
</evidence>
<evidence type="ECO:0000256" key="3">
    <source>
        <dbReference type="ARBA" id="ARBA00023163"/>
    </source>
</evidence>
<dbReference type="Gene3D" id="1.10.10.60">
    <property type="entry name" value="Homeodomain-like"/>
    <property type="match status" value="1"/>
</dbReference>
<dbReference type="SUPFAM" id="SSF46689">
    <property type="entry name" value="Homeodomain-like"/>
    <property type="match status" value="1"/>
</dbReference>
<evidence type="ECO:0000256" key="1">
    <source>
        <dbReference type="ARBA" id="ARBA00023015"/>
    </source>
</evidence>
<dbReference type="InterPro" id="IPR009057">
    <property type="entry name" value="Homeodomain-like_sf"/>
</dbReference>
<dbReference type="RefSeq" id="WP_348943724.1">
    <property type="nucleotide sequence ID" value="NZ_CP157355.1"/>
</dbReference>
<dbReference type="PROSITE" id="PS01124">
    <property type="entry name" value="HTH_ARAC_FAMILY_2"/>
    <property type="match status" value="1"/>
</dbReference>
<organism evidence="5">
    <name type="scientific">Chitinibacter mangrovi</name>
    <dbReference type="NCBI Taxonomy" id="3153927"/>
    <lineage>
        <taxon>Bacteria</taxon>
        <taxon>Pseudomonadati</taxon>
        <taxon>Pseudomonadota</taxon>
        <taxon>Betaproteobacteria</taxon>
        <taxon>Neisseriales</taxon>
        <taxon>Chitinibacteraceae</taxon>
        <taxon>Chitinibacter</taxon>
    </lineage>
</organism>
<feature type="domain" description="HTH araC/xylS-type" evidence="4">
    <location>
        <begin position="207"/>
        <end position="309"/>
    </location>
</feature>
<dbReference type="EMBL" id="CP157355">
    <property type="protein sequence ID" value="XBL99294.1"/>
    <property type="molecule type" value="Genomic_DNA"/>
</dbReference>
<dbReference type="PRINTS" id="PR00032">
    <property type="entry name" value="HTHARAC"/>
</dbReference>
<sequence>MNTPATMQADFASRTMLQIISAGLDLLTLQASIPLGRGTHERIPLASKQALLQQIHRDYGLPALLRVGAGVKQLVDSPIGKALLQGSTPDTLLGKWQRLEKYVHSRHYTRCEITHQQACISHHARSGPPPSLEEDLLILGVLCALLHQLGLREIRLSASGQADQAVYIYPAQTVNTDALVVRTNWYLHWTTGCNQPEAADARPAQSESVIERTKASMRQLGLLDLTLGQVAQAQALSPRSLQRQLQHSGADFSSLVQSVRVQAASELLLASTTISTAEIGFVCGFADQAHFSRLFKQWTGMTPGEFRQFQTSPAAGQH</sequence>
<dbReference type="PANTHER" id="PTHR47894">
    <property type="entry name" value="HTH-TYPE TRANSCRIPTIONAL REGULATOR GADX"/>
    <property type="match status" value="1"/>
</dbReference>
<dbReference type="GO" id="GO:0005829">
    <property type="term" value="C:cytosol"/>
    <property type="evidence" value="ECO:0007669"/>
    <property type="project" value="TreeGrafter"/>
</dbReference>
<dbReference type="KEGG" id="cmav:ABHF33_09405"/>
<dbReference type="InterPro" id="IPR020449">
    <property type="entry name" value="Tscrpt_reg_AraC-type_HTH"/>
</dbReference>
<evidence type="ECO:0000259" key="4">
    <source>
        <dbReference type="PROSITE" id="PS01124"/>
    </source>
</evidence>
<keyword evidence="3" id="KW-0804">Transcription</keyword>
<keyword evidence="1" id="KW-0805">Transcription regulation</keyword>
<gene>
    <name evidence="5" type="ORF">ABHF33_09405</name>
</gene>
<dbReference type="PANTHER" id="PTHR47894:SF1">
    <property type="entry name" value="HTH-TYPE TRANSCRIPTIONAL REGULATOR VQSM"/>
    <property type="match status" value="1"/>
</dbReference>
<dbReference type="Pfam" id="PF12833">
    <property type="entry name" value="HTH_18"/>
    <property type="match status" value="1"/>
</dbReference>
<keyword evidence="2" id="KW-0238">DNA-binding</keyword>
<protein>
    <submittedName>
        <fullName evidence="5">Helix-turn-helix transcriptional regulator</fullName>
    </submittedName>
</protein>
<dbReference type="AlphaFoldDB" id="A0AAU7F6Q5"/>
<name>A0AAU7F6Q5_9NEIS</name>
<evidence type="ECO:0000313" key="5">
    <source>
        <dbReference type="EMBL" id="XBL99294.1"/>
    </source>
</evidence>
<dbReference type="GO" id="GO:0003700">
    <property type="term" value="F:DNA-binding transcription factor activity"/>
    <property type="evidence" value="ECO:0007669"/>
    <property type="project" value="InterPro"/>
</dbReference>
<dbReference type="InterPro" id="IPR018060">
    <property type="entry name" value="HTH_AraC"/>
</dbReference>
<dbReference type="SMART" id="SM00342">
    <property type="entry name" value="HTH_ARAC"/>
    <property type="match status" value="1"/>
</dbReference>
<accession>A0AAU7F6Q5</accession>